<keyword evidence="11" id="KW-1185">Reference proteome</keyword>
<dbReference type="SMART" id="SM00382">
    <property type="entry name" value="AAA"/>
    <property type="match status" value="1"/>
</dbReference>
<dbReference type="Proteomes" id="UP001190926">
    <property type="component" value="Unassembled WGS sequence"/>
</dbReference>
<dbReference type="PANTHER" id="PTHR48040:SF35">
    <property type="entry name" value="ABC TRANSPORTER G FAMILY MEMBER 39-LIKE"/>
    <property type="match status" value="1"/>
</dbReference>
<dbReference type="FunFam" id="3.40.50.300:FF:003489">
    <property type="entry name" value="ABC transporter G family member 39"/>
    <property type="match status" value="1"/>
</dbReference>
<reference evidence="10 11" key="1">
    <citation type="journal article" date="2021" name="Nat. Commun.">
        <title>Incipient diploidization of the medicinal plant Perilla within 10,000 years.</title>
        <authorList>
            <person name="Zhang Y."/>
            <person name="Shen Q."/>
            <person name="Leng L."/>
            <person name="Zhang D."/>
            <person name="Chen S."/>
            <person name="Shi Y."/>
            <person name="Ning Z."/>
            <person name="Chen S."/>
        </authorList>
    </citation>
    <scope>NUCLEOTIDE SEQUENCE [LARGE SCALE GENOMIC DNA]</scope>
    <source>
        <strain evidence="11">cv. PC099</strain>
    </source>
</reference>
<keyword evidence="7 8" id="KW-0472">Membrane</keyword>
<dbReference type="InterPro" id="IPR027417">
    <property type="entry name" value="P-loop_NTPase"/>
</dbReference>
<dbReference type="Gene3D" id="3.40.50.300">
    <property type="entry name" value="P-loop containing nucleotide triphosphate hydrolases"/>
    <property type="match status" value="1"/>
</dbReference>
<dbReference type="PANTHER" id="PTHR48040">
    <property type="entry name" value="PLEIOTROPIC DRUG RESISTANCE PROTEIN 1-LIKE ISOFORM X1"/>
    <property type="match status" value="1"/>
</dbReference>
<evidence type="ECO:0000313" key="10">
    <source>
        <dbReference type="EMBL" id="KAH6756618.1"/>
    </source>
</evidence>
<dbReference type="GO" id="GO:0140359">
    <property type="term" value="F:ABC-type transporter activity"/>
    <property type="evidence" value="ECO:0007669"/>
    <property type="project" value="InterPro"/>
</dbReference>
<evidence type="ECO:0000256" key="5">
    <source>
        <dbReference type="ARBA" id="ARBA00022840"/>
    </source>
</evidence>
<comment type="subcellular location">
    <subcellularLocation>
        <location evidence="1">Membrane</location>
        <topology evidence="1">Multi-pass membrane protein</topology>
    </subcellularLocation>
</comment>
<organism evidence="10 11">
    <name type="scientific">Perilla frutescens var. hirtella</name>
    <name type="common">Perilla citriodora</name>
    <name type="synonym">Perilla setoyensis</name>
    <dbReference type="NCBI Taxonomy" id="608512"/>
    <lineage>
        <taxon>Eukaryota</taxon>
        <taxon>Viridiplantae</taxon>
        <taxon>Streptophyta</taxon>
        <taxon>Embryophyta</taxon>
        <taxon>Tracheophyta</taxon>
        <taxon>Spermatophyta</taxon>
        <taxon>Magnoliopsida</taxon>
        <taxon>eudicotyledons</taxon>
        <taxon>Gunneridae</taxon>
        <taxon>Pentapetalae</taxon>
        <taxon>asterids</taxon>
        <taxon>lamiids</taxon>
        <taxon>Lamiales</taxon>
        <taxon>Lamiaceae</taxon>
        <taxon>Nepetoideae</taxon>
        <taxon>Elsholtzieae</taxon>
        <taxon>Perilla</taxon>
    </lineage>
</organism>
<keyword evidence="3 8" id="KW-0812">Transmembrane</keyword>
<evidence type="ECO:0000256" key="7">
    <source>
        <dbReference type="ARBA" id="ARBA00023136"/>
    </source>
</evidence>
<dbReference type="PROSITE" id="PS50893">
    <property type="entry name" value="ABC_TRANSPORTER_2"/>
    <property type="match status" value="1"/>
</dbReference>
<comment type="similarity">
    <text evidence="2">Belongs to the ABC transporter superfamily. ABCG family. PDR (TC 3.A.1.205) subfamily.</text>
</comment>
<dbReference type="InterPro" id="IPR003593">
    <property type="entry name" value="AAA+_ATPase"/>
</dbReference>
<accession>A0AAD4NXR4</accession>
<dbReference type="EMBL" id="SDAM02029548">
    <property type="protein sequence ID" value="KAH6756618.1"/>
    <property type="molecule type" value="Genomic_DNA"/>
</dbReference>
<dbReference type="Pfam" id="PF01061">
    <property type="entry name" value="ABC2_membrane"/>
    <property type="match status" value="1"/>
</dbReference>
<dbReference type="InterPro" id="IPR003439">
    <property type="entry name" value="ABC_transporter-like_ATP-bd"/>
</dbReference>
<evidence type="ECO:0000256" key="6">
    <source>
        <dbReference type="ARBA" id="ARBA00022989"/>
    </source>
</evidence>
<proteinExistence type="inferred from homology"/>
<feature type="domain" description="ABC transporter" evidence="9">
    <location>
        <begin position="134"/>
        <end position="401"/>
    </location>
</feature>
<sequence>MIPRFNHCCLESVKKWWLWGFCTVPVMYAQTAILVNEFTGHKWSHVSSNTNVSVGVEILKSRGFFTEAYWYWIGLGALFGMMLVYNFCYVLALTFLDPLGKPQPLLSEDGNEDNERPNQNRNKRLVLPFEPHTITFDEIKYSVDMPQEMKDHGANEDRLVLLKGVSGAFRPGVLTALKGVSGAGKTTLMDVLAGRKTGGYIEGSITISGYPKKQETFARICGYCEQTDIHSPYVTVYESLLFSAWLRLPQDVDSETRKILVEVVMDLVELTPLRGGLVGLPGVSGLSAEQRKRLAIAVELVANPSIIFMDEPTSGLDARAAAIVMRAVRNTVDTGRTVLFLMKRGGQEIYVGPLGQQSSHMINYFEAIEGVPRIRNGQNPATWMLEVTSSAQETILGIDFADLYRSSDLYRKNKALIDELSNPRAGTKDLHFPTKYSQPSSTQFMACLWKQHWSYWRNPPYTAVRIVFTFFMSCALGLHILGHWTTESDVFNAMGSMYCAIFLFSQQCASSVHPIVVIERAVSYRERAAGMYSALPFAFGQVVIEIPYIFAQTMIYGLIVYAMIGFEWVAAKLMWYLYIMFFTLSYFTFYGMMTAAMTPNLQIASIISVGAYSLWNIDRTKVNRAFNERSFIVVSMQRTPVWWRWYHWGNPVAWTLYGLVASQYGDARRVSSTNWTEFGVSSRNRFEQKLDGDEPTLVGWWPVEINGVRDVQCRYCGVAVREDSRSEKLEKGF</sequence>
<keyword evidence="6 8" id="KW-1133">Transmembrane helix</keyword>
<dbReference type="Pfam" id="PF08370">
    <property type="entry name" value="PDR_assoc"/>
    <property type="match status" value="1"/>
</dbReference>
<evidence type="ECO:0000313" key="11">
    <source>
        <dbReference type="Proteomes" id="UP001190926"/>
    </source>
</evidence>
<dbReference type="InterPro" id="IPR013525">
    <property type="entry name" value="ABC2_TM"/>
</dbReference>
<dbReference type="GO" id="GO:0016020">
    <property type="term" value="C:membrane"/>
    <property type="evidence" value="ECO:0007669"/>
    <property type="project" value="UniProtKB-SubCell"/>
</dbReference>
<evidence type="ECO:0000256" key="2">
    <source>
        <dbReference type="ARBA" id="ARBA00006012"/>
    </source>
</evidence>
<dbReference type="InterPro" id="IPR013581">
    <property type="entry name" value="PDR_assoc"/>
</dbReference>
<dbReference type="Pfam" id="PF00005">
    <property type="entry name" value="ABC_tran"/>
    <property type="match status" value="1"/>
</dbReference>
<name>A0AAD4NXR4_PERFH</name>
<dbReference type="SUPFAM" id="SSF52540">
    <property type="entry name" value="P-loop containing nucleoside triphosphate hydrolases"/>
    <property type="match status" value="1"/>
</dbReference>
<protein>
    <submittedName>
        <fullName evidence="10">Pleiotropic drug resistance 12</fullName>
    </submittedName>
</protein>
<dbReference type="GO" id="GO:0005524">
    <property type="term" value="F:ATP binding"/>
    <property type="evidence" value="ECO:0007669"/>
    <property type="project" value="UniProtKB-KW"/>
</dbReference>
<evidence type="ECO:0000256" key="3">
    <source>
        <dbReference type="ARBA" id="ARBA00022692"/>
    </source>
</evidence>
<feature type="transmembrane region" description="Helical" evidence="8">
    <location>
        <begin position="573"/>
        <end position="593"/>
    </location>
</feature>
<feature type="transmembrane region" description="Helical" evidence="8">
    <location>
        <begin position="69"/>
        <end position="96"/>
    </location>
</feature>
<feature type="transmembrane region" description="Helical" evidence="8">
    <location>
        <begin position="463"/>
        <end position="484"/>
    </location>
</feature>
<gene>
    <name evidence="10" type="ORF">C2S53_001799</name>
</gene>
<comment type="caution">
    <text evidence="10">The sequence shown here is derived from an EMBL/GenBank/DDBJ whole genome shotgun (WGS) entry which is preliminary data.</text>
</comment>
<keyword evidence="5" id="KW-0067">ATP-binding</keyword>
<evidence type="ECO:0000256" key="4">
    <source>
        <dbReference type="ARBA" id="ARBA00022741"/>
    </source>
</evidence>
<evidence type="ECO:0000259" key="9">
    <source>
        <dbReference type="PROSITE" id="PS50893"/>
    </source>
</evidence>
<dbReference type="GO" id="GO:0016887">
    <property type="term" value="F:ATP hydrolysis activity"/>
    <property type="evidence" value="ECO:0007669"/>
    <property type="project" value="InterPro"/>
</dbReference>
<feature type="transmembrane region" description="Helical" evidence="8">
    <location>
        <begin position="546"/>
        <end position="566"/>
    </location>
</feature>
<dbReference type="AlphaFoldDB" id="A0AAD4NXR4"/>
<keyword evidence="4" id="KW-0547">Nucleotide-binding</keyword>
<feature type="transmembrane region" description="Helical" evidence="8">
    <location>
        <begin position="16"/>
        <end position="35"/>
    </location>
</feature>
<evidence type="ECO:0000256" key="8">
    <source>
        <dbReference type="SAM" id="Phobius"/>
    </source>
</evidence>
<evidence type="ECO:0000256" key="1">
    <source>
        <dbReference type="ARBA" id="ARBA00004141"/>
    </source>
</evidence>